<evidence type="ECO:0000256" key="1">
    <source>
        <dbReference type="SAM" id="MobiDB-lite"/>
    </source>
</evidence>
<evidence type="ECO:0000313" key="3">
    <source>
        <dbReference type="Proteomes" id="UP000542125"/>
    </source>
</evidence>
<accession>A0A7Y9IW68</accession>
<reference evidence="2 3" key="1">
    <citation type="submission" date="2020-07" db="EMBL/GenBank/DDBJ databases">
        <title>Genomic Encyclopedia of Type Strains, Phase IV (KMG-V): Genome sequencing to study the core and pangenomes of soil and plant-associated prokaryotes.</title>
        <authorList>
            <person name="Whitman W."/>
        </authorList>
    </citation>
    <scope>NUCLEOTIDE SEQUENCE [LARGE SCALE GENOMIC DNA]</scope>
    <source>
        <strain evidence="2 3">SAS40</strain>
    </source>
</reference>
<evidence type="ECO:0000313" key="2">
    <source>
        <dbReference type="EMBL" id="NYE84207.1"/>
    </source>
</evidence>
<proteinExistence type="predicted"/>
<dbReference type="RefSeq" id="WP_179587924.1">
    <property type="nucleotide sequence ID" value="NZ_JACBYR010000001.1"/>
</dbReference>
<evidence type="ECO:0008006" key="4">
    <source>
        <dbReference type="Google" id="ProtNLM"/>
    </source>
</evidence>
<sequence length="164" mass="16398">MPFFRQFIAYVMIAVFFNTAIGVPLHAAEHLKSGNGAGQGLARAGSLDGGSGSGGSGLNGSGSGGGLNGSSPNRPSNLGGLFDQAQESSLASGRSAPDTRPDPHTAAESCAVCAAHHLHATAYVIWPAAPPAAPASLCDLPSYVSPEIAAAGHRPFAARDPPRA</sequence>
<feature type="compositionally biased region" description="Gly residues" evidence="1">
    <location>
        <begin position="47"/>
        <end position="68"/>
    </location>
</feature>
<gene>
    <name evidence="2" type="ORF">FHW18_003478</name>
</gene>
<dbReference type="EMBL" id="JACBYR010000001">
    <property type="protein sequence ID" value="NYE84207.1"/>
    <property type="molecule type" value="Genomic_DNA"/>
</dbReference>
<comment type="caution">
    <text evidence="2">The sequence shown here is derived from an EMBL/GenBank/DDBJ whole genome shotgun (WGS) entry which is preliminary data.</text>
</comment>
<feature type="compositionally biased region" description="Low complexity" evidence="1">
    <location>
        <begin position="69"/>
        <end position="80"/>
    </location>
</feature>
<dbReference type="Proteomes" id="UP000542125">
    <property type="component" value="Unassembled WGS sequence"/>
</dbReference>
<protein>
    <recommendedName>
        <fullName evidence="4">DUF2946 domain-containing protein</fullName>
    </recommendedName>
</protein>
<organism evidence="2 3">
    <name type="scientific">Pigmentiphaga litoralis</name>
    <dbReference type="NCBI Taxonomy" id="516702"/>
    <lineage>
        <taxon>Bacteria</taxon>
        <taxon>Pseudomonadati</taxon>
        <taxon>Pseudomonadota</taxon>
        <taxon>Betaproteobacteria</taxon>
        <taxon>Burkholderiales</taxon>
        <taxon>Alcaligenaceae</taxon>
        <taxon>Pigmentiphaga</taxon>
    </lineage>
</organism>
<keyword evidence="3" id="KW-1185">Reference proteome</keyword>
<dbReference type="AlphaFoldDB" id="A0A7Y9IW68"/>
<name>A0A7Y9IW68_9BURK</name>
<feature type="region of interest" description="Disordered" evidence="1">
    <location>
        <begin position="42"/>
        <end position="105"/>
    </location>
</feature>